<dbReference type="Gene3D" id="1.20.1250.20">
    <property type="entry name" value="MFS general substrate transporter like domains"/>
    <property type="match status" value="1"/>
</dbReference>
<feature type="transmembrane region" description="Helical" evidence="6">
    <location>
        <begin position="319"/>
        <end position="339"/>
    </location>
</feature>
<feature type="transmembrane region" description="Helical" evidence="6">
    <location>
        <begin position="122"/>
        <end position="144"/>
    </location>
</feature>
<dbReference type="AlphaFoldDB" id="A0A7R9ZUW8"/>
<evidence type="ECO:0000256" key="2">
    <source>
        <dbReference type="ARBA" id="ARBA00022448"/>
    </source>
</evidence>
<accession>A0A7R9ZUW8</accession>
<evidence type="ECO:0000256" key="6">
    <source>
        <dbReference type="SAM" id="Phobius"/>
    </source>
</evidence>
<dbReference type="GO" id="GO:0016020">
    <property type="term" value="C:membrane"/>
    <property type="evidence" value="ECO:0007669"/>
    <property type="project" value="UniProtKB-SubCell"/>
</dbReference>
<dbReference type="EMBL" id="HBEG01000573">
    <property type="protein sequence ID" value="CAD8344564.1"/>
    <property type="molecule type" value="Transcribed_RNA"/>
</dbReference>
<reference evidence="7" key="1">
    <citation type="submission" date="2021-01" db="EMBL/GenBank/DDBJ databases">
        <authorList>
            <person name="Corre E."/>
            <person name="Pelletier E."/>
            <person name="Niang G."/>
            <person name="Scheremetjew M."/>
            <person name="Finn R."/>
            <person name="Kale V."/>
            <person name="Holt S."/>
            <person name="Cochrane G."/>
            <person name="Meng A."/>
            <person name="Brown T."/>
            <person name="Cohen L."/>
        </authorList>
    </citation>
    <scope>NUCLEOTIDE SEQUENCE</scope>
    <source>
        <strain evidence="7">Pbaha01</strain>
    </source>
</reference>
<evidence type="ECO:0000256" key="5">
    <source>
        <dbReference type="ARBA" id="ARBA00023136"/>
    </source>
</evidence>
<protein>
    <submittedName>
        <fullName evidence="7">Uncharacterized protein</fullName>
    </submittedName>
</protein>
<dbReference type="Pfam" id="PF07690">
    <property type="entry name" value="MFS_1"/>
    <property type="match status" value="1"/>
</dbReference>
<keyword evidence="4 6" id="KW-1133">Transmembrane helix</keyword>
<dbReference type="GO" id="GO:0022857">
    <property type="term" value="F:transmembrane transporter activity"/>
    <property type="evidence" value="ECO:0007669"/>
    <property type="project" value="InterPro"/>
</dbReference>
<evidence type="ECO:0000256" key="3">
    <source>
        <dbReference type="ARBA" id="ARBA00022692"/>
    </source>
</evidence>
<dbReference type="PANTHER" id="PTHR23504:SF1">
    <property type="entry name" value="GH21943P-RELATED"/>
    <property type="match status" value="1"/>
</dbReference>
<keyword evidence="2" id="KW-0813">Transport</keyword>
<proteinExistence type="predicted"/>
<dbReference type="InterPro" id="IPR036259">
    <property type="entry name" value="MFS_trans_sf"/>
</dbReference>
<sequence length="460" mass="49076">MPAVQSKNQAEDLTDEKRKKMATTINVHVFLSICQHVITLQSEVMLVRELCKDDVAATAQMLSNSSGLIGLLSLFVNQAGGKLSDSTGRKPYLLLGPLGNVIWGLLVCSYPQSKAVVLFCRIARSVLTTFSNTVMVSAVMADVFSGKDLAMASSKVAAVIGVGIVVTPIFETLILQRAKHPRYTYLALSSLAAVHLLYNSTCFCETLAAKPVCVSRNSQLAALNPFGFLSIYTRGSQLLKRLVTITSLQMFLEGKNLSDIVEIWKRSHLKWTIEGSRNFVVTYGVLCVVAGALLTPPLLSRLSARNFTSLTNHTNALGFFLRGAAERSWVFLLAMLPLLPGVNGASASALKALSADLAAAEGFGKGEFSAWTNNLRALSGSAAPVLFGQCYAWCLRRGIYPGSVFALAGFIGALLPEALLRRVDADELRAAEGMAAAAIQPPRPLAAPAAAAAGAPREAK</sequence>
<feature type="transmembrane region" description="Helical" evidence="6">
    <location>
        <begin position="279"/>
        <end position="299"/>
    </location>
</feature>
<evidence type="ECO:0000313" key="7">
    <source>
        <dbReference type="EMBL" id="CAD8344564.1"/>
    </source>
</evidence>
<gene>
    <name evidence="7" type="ORF">PBAH0796_LOCUS302</name>
</gene>
<feature type="transmembrane region" description="Helical" evidence="6">
    <location>
        <begin position="92"/>
        <end position="110"/>
    </location>
</feature>
<dbReference type="PANTHER" id="PTHR23504">
    <property type="entry name" value="MAJOR FACILITATOR SUPERFAMILY DOMAIN-CONTAINING PROTEIN 10"/>
    <property type="match status" value="1"/>
</dbReference>
<comment type="subcellular location">
    <subcellularLocation>
        <location evidence="1">Membrane</location>
        <topology evidence="1">Multi-pass membrane protein</topology>
    </subcellularLocation>
</comment>
<keyword evidence="3 6" id="KW-0812">Transmembrane</keyword>
<evidence type="ECO:0000256" key="1">
    <source>
        <dbReference type="ARBA" id="ARBA00004141"/>
    </source>
</evidence>
<dbReference type="SUPFAM" id="SSF103473">
    <property type="entry name" value="MFS general substrate transporter"/>
    <property type="match status" value="1"/>
</dbReference>
<evidence type="ECO:0000256" key="4">
    <source>
        <dbReference type="ARBA" id="ARBA00022989"/>
    </source>
</evidence>
<feature type="transmembrane region" description="Helical" evidence="6">
    <location>
        <begin position="156"/>
        <end position="175"/>
    </location>
</feature>
<name>A0A7R9ZUW8_9DINO</name>
<dbReference type="InterPro" id="IPR011701">
    <property type="entry name" value="MFS"/>
</dbReference>
<keyword evidence="5 6" id="KW-0472">Membrane</keyword>
<organism evidence="7">
    <name type="scientific">Pyrodinium bahamense</name>
    <dbReference type="NCBI Taxonomy" id="73915"/>
    <lineage>
        <taxon>Eukaryota</taxon>
        <taxon>Sar</taxon>
        <taxon>Alveolata</taxon>
        <taxon>Dinophyceae</taxon>
        <taxon>Gonyaulacales</taxon>
        <taxon>Pyrocystaceae</taxon>
        <taxon>Pyrodinium</taxon>
    </lineage>
</organism>